<organism evidence="1 2">
    <name type="scientific">Paratissierella segnis</name>
    <dbReference type="NCBI Taxonomy" id="2763679"/>
    <lineage>
        <taxon>Bacteria</taxon>
        <taxon>Bacillati</taxon>
        <taxon>Bacillota</taxon>
        <taxon>Tissierellia</taxon>
        <taxon>Tissierellales</taxon>
        <taxon>Tissierellaceae</taxon>
        <taxon>Paratissierella</taxon>
    </lineage>
</organism>
<name>A0A926IE24_9FIRM</name>
<evidence type="ECO:0000313" key="1">
    <source>
        <dbReference type="EMBL" id="MBC8586902.1"/>
    </source>
</evidence>
<protein>
    <submittedName>
        <fullName evidence="1">Nuclear transport factor 2 family protein</fullName>
    </submittedName>
</protein>
<gene>
    <name evidence="1" type="ORF">H8707_01430</name>
</gene>
<keyword evidence="2" id="KW-1185">Reference proteome</keyword>
<dbReference type="Gene3D" id="3.10.450.50">
    <property type="match status" value="1"/>
</dbReference>
<dbReference type="AlphaFoldDB" id="A0A926IE24"/>
<dbReference type="SUPFAM" id="SSF54427">
    <property type="entry name" value="NTF2-like"/>
    <property type="match status" value="1"/>
</dbReference>
<dbReference type="EMBL" id="JACRTG010000004">
    <property type="protein sequence ID" value="MBC8586902.1"/>
    <property type="molecule type" value="Genomic_DNA"/>
</dbReference>
<reference evidence="1" key="1">
    <citation type="submission" date="2020-08" db="EMBL/GenBank/DDBJ databases">
        <title>Genome public.</title>
        <authorList>
            <person name="Liu C."/>
            <person name="Sun Q."/>
        </authorList>
    </citation>
    <scope>NUCLEOTIDE SEQUENCE</scope>
    <source>
        <strain evidence="1">BX21</strain>
    </source>
</reference>
<evidence type="ECO:0000313" key="2">
    <source>
        <dbReference type="Proteomes" id="UP000601171"/>
    </source>
</evidence>
<comment type="caution">
    <text evidence="1">The sequence shown here is derived from an EMBL/GenBank/DDBJ whole genome shotgun (WGS) entry which is preliminary data.</text>
</comment>
<sequence length="143" mass="16795">MFRSKQSFVVCRRKVNFYKGVFFMTGRELVVCLWDEMASQNWDKVKLCFDENAIIRWHNTNESFNVEEFILVNSKYPGNWNISIKRIEQSQNVIISVALAQSLDSDVCAYATSFFEVENGKIICLDEYWGDVTDRPQWREAVV</sequence>
<dbReference type="InterPro" id="IPR032710">
    <property type="entry name" value="NTF2-like_dom_sf"/>
</dbReference>
<proteinExistence type="predicted"/>
<dbReference type="Proteomes" id="UP000601171">
    <property type="component" value="Unassembled WGS sequence"/>
</dbReference>
<accession>A0A926IE24</accession>